<name>A0A392P0C0_9FABA</name>
<dbReference type="Proteomes" id="UP000265520">
    <property type="component" value="Unassembled WGS sequence"/>
</dbReference>
<accession>A0A392P0C0</accession>
<sequence length="36" mass="3802">MKEESLSLISIIGLIMMVAKGRPGLAGIATSFQKLP</sequence>
<evidence type="ECO:0000313" key="1">
    <source>
        <dbReference type="EMBL" id="MCI05458.1"/>
    </source>
</evidence>
<comment type="caution">
    <text evidence="1">The sequence shown here is derived from an EMBL/GenBank/DDBJ whole genome shotgun (WGS) entry which is preliminary data.</text>
</comment>
<protein>
    <submittedName>
        <fullName evidence="1">Uncharacterized protein</fullName>
    </submittedName>
</protein>
<dbReference type="AlphaFoldDB" id="A0A392P0C0"/>
<dbReference type="EMBL" id="LXQA010058733">
    <property type="protein sequence ID" value="MCI05458.1"/>
    <property type="molecule type" value="Genomic_DNA"/>
</dbReference>
<organism evidence="1 2">
    <name type="scientific">Trifolium medium</name>
    <dbReference type="NCBI Taxonomy" id="97028"/>
    <lineage>
        <taxon>Eukaryota</taxon>
        <taxon>Viridiplantae</taxon>
        <taxon>Streptophyta</taxon>
        <taxon>Embryophyta</taxon>
        <taxon>Tracheophyta</taxon>
        <taxon>Spermatophyta</taxon>
        <taxon>Magnoliopsida</taxon>
        <taxon>eudicotyledons</taxon>
        <taxon>Gunneridae</taxon>
        <taxon>Pentapetalae</taxon>
        <taxon>rosids</taxon>
        <taxon>fabids</taxon>
        <taxon>Fabales</taxon>
        <taxon>Fabaceae</taxon>
        <taxon>Papilionoideae</taxon>
        <taxon>50 kb inversion clade</taxon>
        <taxon>NPAAA clade</taxon>
        <taxon>Hologalegina</taxon>
        <taxon>IRL clade</taxon>
        <taxon>Trifolieae</taxon>
        <taxon>Trifolium</taxon>
    </lineage>
</organism>
<proteinExistence type="predicted"/>
<reference evidence="1 2" key="1">
    <citation type="journal article" date="2018" name="Front. Plant Sci.">
        <title>Red Clover (Trifolium pratense) and Zigzag Clover (T. medium) - A Picture of Genomic Similarities and Differences.</title>
        <authorList>
            <person name="Dluhosova J."/>
            <person name="Istvanek J."/>
            <person name="Nedelnik J."/>
            <person name="Repkova J."/>
        </authorList>
    </citation>
    <scope>NUCLEOTIDE SEQUENCE [LARGE SCALE GENOMIC DNA]</scope>
    <source>
        <strain evidence="2">cv. 10/8</strain>
        <tissue evidence="1">Leaf</tissue>
    </source>
</reference>
<keyword evidence="2" id="KW-1185">Reference proteome</keyword>
<evidence type="ECO:0000313" key="2">
    <source>
        <dbReference type="Proteomes" id="UP000265520"/>
    </source>
</evidence>